<evidence type="ECO:0000259" key="6">
    <source>
        <dbReference type="Pfam" id="PF00892"/>
    </source>
</evidence>
<feature type="transmembrane region" description="Helical" evidence="5">
    <location>
        <begin position="37"/>
        <end position="53"/>
    </location>
</feature>
<evidence type="ECO:0000256" key="1">
    <source>
        <dbReference type="ARBA" id="ARBA00004141"/>
    </source>
</evidence>
<dbReference type="InterPro" id="IPR000620">
    <property type="entry name" value="EamA_dom"/>
</dbReference>
<keyword evidence="4 5" id="KW-0472">Membrane</keyword>
<keyword evidence="2 5" id="KW-0812">Transmembrane</keyword>
<feature type="domain" description="EamA" evidence="6">
    <location>
        <begin position="5"/>
        <end position="136"/>
    </location>
</feature>
<evidence type="ECO:0000256" key="2">
    <source>
        <dbReference type="ARBA" id="ARBA00022692"/>
    </source>
</evidence>
<evidence type="ECO:0000256" key="4">
    <source>
        <dbReference type="ARBA" id="ARBA00023136"/>
    </source>
</evidence>
<feature type="transmembrane region" description="Helical" evidence="5">
    <location>
        <begin position="180"/>
        <end position="200"/>
    </location>
</feature>
<dbReference type="PANTHER" id="PTHR32322:SF9">
    <property type="entry name" value="AMINO-ACID METABOLITE EFFLUX PUMP-RELATED"/>
    <property type="match status" value="1"/>
</dbReference>
<keyword evidence="3 5" id="KW-1133">Transmembrane helix</keyword>
<evidence type="ECO:0000313" key="7">
    <source>
        <dbReference type="EMBL" id="CAH0537791.1"/>
    </source>
</evidence>
<proteinExistence type="predicted"/>
<dbReference type="PANTHER" id="PTHR32322">
    <property type="entry name" value="INNER MEMBRANE TRANSPORTER"/>
    <property type="match status" value="1"/>
</dbReference>
<feature type="transmembrane region" description="Helical" evidence="5">
    <location>
        <begin position="124"/>
        <end position="140"/>
    </location>
</feature>
<comment type="caution">
    <text evidence="7">The sequence shown here is derived from an EMBL/GenBank/DDBJ whole genome shotgun (WGS) entry which is preliminary data.</text>
</comment>
<organism evidence="7 8">
    <name type="scientific">Vibrio marisflavi CECT 7928</name>
    <dbReference type="NCBI Taxonomy" id="634439"/>
    <lineage>
        <taxon>Bacteria</taxon>
        <taxon>Pseudomonadati</taxon>
        <taxon>Pseudomonadota</taxon>
        <taxon>Gammaproteobacteria</taxon>
        <taxon>Vibrionales</taxon>
        <taxon>Vibrionaceae</taxon>
        <taxon>Vibrio</taxon>
    </lineage>
</organism>
<name>A0ABN8E0M4_9VIBR</name>
<evidence type="ECO:0000256" key="5">
    <source>
        <dbReference type="SAM" id="Phobius"/>
    </source>
</evidence>
<feature type="transmembrane region" description="Helical" evidence="5">
    <location>
        <begin position="95"/>
        <end position="112"/>
    </location>
</feature>
<keyword evidence="8" id="KW-1185">Reference proteome</keyword>
<evidence type="ECO:0000313" key="8">
    <source>
        <dbReference type="Proteomes" id="UP000838748"/>
    </source>
</evidence>
<evidence type="ECO:0000256" key="3">
    <source>
        <dbReference type="ARBA" id="ARBA00022989"/>
    </source>
</evidence>
<feature type="transmembrane region" description="Helical" evidence="5">
    <location>
        <begin position="65"/>
        <end position="83"/>
    </location>
</feature>
<comment type="subcellular location">
    <subcellularLocation>
        <location evidence="1">Membrane</location>
        <topology evidence="1">Multi-pass membrane protein</topology>
    </subcellularLocation>
</comment>
<dbReference type="EMBL" id="CAKLDM010000001">
    <property type="protein sequence ID" value="CAH0537791.1"/>
    <property type="molecule type" value="Genomic_DNA"/>
</dbReference>
<dbReference type="Proteomes" id="UP000838748">
    <property type="component" value="Unassembled WGS sequence"/>
</dbReference>
<protein>
    <recommendedName>
        <fullName evidence="6">EamA domain-containing protein</fullName>
    </recommendedName>
</protein>
<dbReference type="RefSeq" id="WP_237360680.1">
    <property type="nucleotide sequence ID" value="NZ_CAKLDM010000001.1"/>
</dbReference>
<dbReference type="InterPro" id="IPR050638">
    <property type="entry name" value="AA-Vitamin_Transporters"/>
</dbReference>
<feature type="transmembrane region" description="Helical" evidence="5">
    <location>
        <begin position="146"/>
        <end position="168"/>
    </location>
</feature>
<sequence length="221" mass="23728">MARKYVMLLLVGLIWGSQFIFQQAALASFVPPLVGVGRAIAGFITLYLLCRLLNIQSKAQYPLRLYMLIGLLEAAVPFTLVPWGQQFVSTSETSVLMGTIPFFVILLMPLIGNKSRITMQNVSSILVGFVGLVVLFLPQIKSSGGISNFTGALSILGASSSFAAALLLLSNLDKEHPLIVARNILAAASIQLLVICLIFKEPLPTTITASSALSILYLGVM</sequence>
<accession>A0ABN8E0M4</accession>
<gene>
    <name evidence="7" type="ORF">VMF7928_01344</name>
</gene>
<dbReference type="Pfam" id="PF00892">
    <property type="entry name" value="EamA"/>
    <property type="match status" value="1"/>
</dbReference>
<reference evidence="7" key="1">
    <citation type="submission" date="2021-11" db="EMBL/GenBank/DDBJ databases">
        <authorList>
            <person name="Rodrigo-Torres L."/>
            <person name="Arahal R. D."/>
            <person name="Lucena T."/>
        </authorList>
    </citation>
    <scope>NUCLEOTIDE SEQUENCE</scope>
    <source>
        <strain evidence="7">CECT 7928</strain>
    </source>
</reference>